<name>A0ABU2RZZ5_9ACTN</name>
<organism evidence="1 2">
    <name type="scientific">Streptomyces johnsoniae</name>
    <dbReference type="NCBI Taxonomy" id="3075532"/>
    <lineage>
        <taxon>Bacteria</taxon>
        <taxon>Bacillati</taxon>
        <taxon>Actinomycetota</taxon>
        <taxon>Actinomycetes</taxon>
        <taxon>Kitasatosporales</taxon>
        <taxon>Streptomycetaceae</taxon>
        <taxon>Streptomyces</taxon>
    </lineage>
</organism>
<comment type="caution">
    <text evidence="1">The sequence shown here is derived from an EMBL/GenBank/DDBJ whole genome shotgun (WGS) entry which is preliminary data.</text>
</comment>
<keyword evidence="2" id="KW-1185">Reference proteome</keyword>
<protein>
    <recommendedName>
        <fullName evidence="3">Glyoxalase</fullName>
    </recommendedName>
</protein>
<evidence type="ECO:0000313" key="2">
    <source>
        <dbReference type="Proteomes" id="UP001183615"/>
    </source>
</evidence>
<evidence type="ECO:0008006" key="3">
    <source>
        <dbReference type="Google" id="ProtNLM"/>
    </source>
</evidence>
<dbReference type="RefSeq" id="WP_311616767.1">
    <property type="nucleotide sequence ID" value="NZ_JAVREV010000003.1"/>
</dbReference>
<proteinExistence type="predicted"/>
<evidence type="ECO:0000313" key="1">
    <source>
        <dbReference type="EMBL" id="MDT0442331.1"/>
    </source>
</evidence>
<gene>
    <name evidence="1" type="ORF">RM779_06935</name>
</gene>
<sequence>MTDLERTKEFLISLGVQDYKEVTQADYVALVLRPGTRKVVGWSDALTVFRFHPDGSFKEIGVWE</sequence>
<accession>A0ABU2RZZ5</accession>
<dbReference type="Proteomes" id="UP001183615">
    <property type="component" value="Unassembled WGS sequence"/>
</dbReference>
<dbReference type="EMBL" id="JAVREV010000003">
    <property type="protein sequence ID" value="MDT0442331.1"/>
    <property type="molecule type" value="Genomic_DNA"/>
</dbReference>
<reference evidence="2" key="1">
    <citation type="submission" date="2023-07" db="EMBL/GenBank/DDBJ databases">
        <title>30 novel species of actinomycetes from the DSMZ collection.</title>
        <authorList>
            <person name="Nouioui I."/>
        </authorList>
    </citation>
    <scope>NUCLEOTIDE SEQUENCE [LARGE SCALE GENOMIC DNA]</scope>
    <source>
        <strain evidence="2">DSM 41886</strain>
    </source>
</reference>